<protein>
    <submittedName>
        <fullName evidence="1">Uncharacterized protein</fullName>
    </submittedName>
</protein>
<accession>A0AAD5VHC0</accession>
<sequence length="160" mass="18282">MINAGRWGAYCIQCQHYYMTEPAVNIDELLANNREFRVLTETREALRLKSSSSHAGNATSSATLTSLKTLVIWFENGQRPTCVSTEYHLGSSLRLSDLKLKLGQYGIEYNTDLECFDRHGGRWVPLRWYAKIPCDGHVEILIQYTGLTDLSDHDLFFDVM</sequence>
<organism evidence="1 2">
    <name type="scientific">Leucocoprinus birnbaumii</name>
    <dbReference type="NCBI Taxonomy" id="56174"/>
    <lineage>
        <taxon>Eukaryota</taxon>
        <taxon>Fungi</taxon>
        <taxon>Dikarya</taxon>
        <taxon>Basidiomycota</taxon>
        <taxon>Agaricomycotina</taxon>
        <taxon>Agaricomycetes</taxon>
        <taxon>Agaricomycetidae</taxon>
        <taxon>Agaricales</taxon>
        <taxon>Agaricineae</taxon>
        <taxon>Agaricaceae</taxon>
        <taxon>Leucocoprinus</taxon>
    </lineage>
</organism>
<comment type="caution">
    <text evidence="1">The sequence shown here is derived from an EMBL/GenBank/DDBJ whole genome shotgun (WGS) entry which is preliminary data.</text>
</comment>
<dbReference type="AlphaFoldDB" id="A0AAD5VHC0"/>
<evidence type="ECO:0000313" key="1">
    <source>
        <dbReference type="EMBL" id="KAJ3559651.1"/>
    </source>
</evidence>
<keyword evidence="2" id="KW-1185">Reference proteome</keyword>
<name>A0AAD5VHC0_9AGAR</name>
<gene>
    <name evidence="1" type="ORF">NP233_g11210</name>
</gene>
<reference evidence="1" key="1">
    <citation type="submission" date="2022-07" db="EMBL/GenBank/DDBJ databases">
        <title>Genome Sequence of Leucocoprinus birnbaumii.</title>
        <authorList>
            <person name="Buettner E."/>
        </authorList>
    </citation>
    <scope>NUCLEOTIDE SEQUENCE</scope>
    <source>
        <strain evidence="1">VT141</strain>
    </source>
</reference>
<evidence type="ECO:0000313" key="2">
    <source>
        <dbReference type="Proteomes" id="UP001213000"/>
    </source>
</evidence>
<dbReference type="EMBL" id="JANIEX010001288">
    <property type="protein sequence ID" value="KAJ3559651.1"/>
    <property type="molecule type" value="Genomic_DNA"/>
</dbReference>
<proteinExistence type="predicted"/>
<dbReference type="Proteomes" id="UP001213000">
    <property type="component" value="Unassembled WGS sequence"/>
</dbReference>